<keyword evidence="9" id="KW-1185">Reference proteome</keyword>
<evidence type="ECO:0000256" key="3">
    <source>
        <dbReference type="ARBA" id="ARBA00022576"/>
    </source>
</evidence>
<reference evidence="8 9" key="1">
    <citation type="submission" date="2018-08" db="EMBL/GenBank/DDBJ databases">
        <title>Paraburkholderia sp. DHOM06 isolated from forest soil.</title>
        <authorList>
            <person name="Gao Z.-H."/>
            <person name="Qiu L.-H."/>
        </authorList>
    </citation>
    <scope>NUCLEOTIDE SEQUENCE [LARGE SCALE GENOMIC DNA]</scope>
    <source>
        <strain evidence="8 9">DHOM06</strain>
    </source>
</reference>
<dbReference type="PANTHER" id="PTHR46383:SF2">
    <property type="entry name" value="AMINOTRANSFERASE"/>
    <property type="match status" value="1"/>
</dbReference>
<feature type="domain" description="Aminotransferase class I/classII large" evidence="7">
    <location>
        <begin position="39"/>
        <end position="391"/>
    </location>
</feature>
<dbReference type="InterPro" id="IPR015424">
    <property type="entry name" value="PyrdxlP-dep_Trfase"/>
</dbReference>
<dbReference type="Gene3D" id="3.40.640.10">
    <property type="entry name" value="Type I PLP-dependent aspartate aminotransferase-like (Major domain)"/>
    <property type="match status" value="1"/>
</dbReference>
<accession>A0A3D8JUM1</accession>
<dbReference type="SUPFAM" id="SSF53383">
    <property type="entry name" value="PLP-dependent transferases"/>
    <property type="match status" value="1"/>
</dbReference>
<dbReference type="Proteomes" id="UP000256838">
    <property type="component" value="Unassembled WGS sequence"/>
</dbReference>
<dbReference type="InterPro" id="IPR004838">
    <property type="entry name" value="NHTrfase_class1_PyrdxlP-BS"/>
</dbReference>
<evidence type="ECO:0000256" key="5">
    <source>
        <dbReference type="ARBA" id="ARBA00022898"/>
    </source>
</evidence>
<evidence type="ECO:0000256" key="6">
    <source>
        <dbReference type="RuleBase" id="RU000481"/>
    </source>
</evidence>
<comment type="caution">
    <text evidence="8">The sequence shown here is derived from an EMBL/GenBank/DDBJ whole genome shotgun (WGS) entry which is preliminary data.</text>
</comment>
<dbReference type="CDD" id="cd00609">
    <property type="entry name" value="AAT_like"/>
    <property type="match status" value="1"/>
</dbReference>
<dbReference type="InterPro" id="IPR004839">
    <property type="entry name" value="Aminotransferase_I/II_large"/>
</dbReference>
<dbReference type="GO" id="GO:0030170">
    <property type="term" value="F:pyridoxal phosphate binding"/>
    <property type="evidence" value="ECO:0007669"/>
    <property type="project" value="InterPro"/>
</dbReference>
<keyword evidence="3 6" id="KW-0032">Aminotransferase</keyword>
<comment type="cofactor">
    <cofactor evidence="1 6">
        <name>pyridoxal 5'-phosphate</name>
        <dbReference type="ChEBI" id="CHEBI:597326"/>
    </cofactor>
</comment>
<dbReference type="PANTHER" id="PTHR46383">
    <property type="entry name" value="ASPARTATE AMINOTRANSFERASE"/>
    <property type="match status" value="1"/>
</dbReference>
<dbReference type="AlphaFoldDB" id="A0A3D8JUM1"/>
<evidence type="ECO:0000256" key="4">
    <source>
        <dbReference type="ARBA" id="ARBA00022679"/>
    </source>
</evidence>
<dbReference type="PROSITE" id="PS00105">
    <property type="entry name" value="AA_TRANSFER_CLASS_1"/>
    <property type="match status" value="1"/>
</dbReference>
<dbReference type="EC" id="2.6.1.-" evidence="6"/>
<sequence length="397" mass="43138">MNIAAEPLTKLASRVDAIAPFYVMELAKEARQLELAGRHIIHMGIGEPDFTAPEPVVEAAAQALRRGVTQYTGALGIAPLREAIAAYYQQNYGLIVDPARIVITAGASAALLLACAALVDRDDEVLMPDPSYPCNRHFVAATEGKPVLVPSGPEARYQLTAADIERLWGEKTRGVLLASPSNPTGTSIEPAELERIVKAVRARGGFTIVDEIYQGLSYDARPVSALSFGDDVVTVNSFSKYFNMTGWRLGWLVVPTSMIGAFEKLAQNLFICASALAQHAALACFEPETIEIYEGRRLEFKRRRDFIVPALERLGFKVPVTPDGAFYVYADCRGVPHPAAGDSAALTKAMLHDAGVVLVPGLDFGQHAPRDYIRLSYATAYTSLEEAVERLARLFGR</sequence>
<dbReference type="EMBL" id="QRGA01000016">
    <property type="protein sequence ID" value="RDU96091.1"/>
    <property type="molecule type" value="Genomic_DNA"/>
</dbReference>
<dbReference type="Pfam" id="PF00155">
    <property type="entry name" value="Aminotran_1_2"/>
    <property type="match status" value="1"/>
</dbReference>
<proteinExistence type="inferred from homology"/>
<evidence type="ECO:0000256" key="1">
    <source>
        <dbReference type="ARBA" id="ARBA00001933"/>
    </source>
</evidence>
<evidence type="ECO:0000313" key="8">
    <source>
        <dbReference type="EMBL" id="RDU96091.1"/>
    </source>
</evidence>
<dbReference type="InterPro" id="IPR050596">
    <property type="entry name" value="AspAT/PAT-like"/>
</dbReference>
<evidence type="ECO:0000256" key="2">
    <source>
        <dbReference type="ARBA" id="ARBA00007441"/>
    </source>
</evidence>
<dbReference type="RefSeq" id="WP_115536473.1">
    <property type="nucleotide sequence ID" value="NZ_QRGA01000016.1"/>
</dbReference>
<name>A0A3D8JUM1_9BURK</name>
<evidence type="ECO:0000313" key="9">
    <source>
        <dbReference type="Proteomes" id="UP000256838"/>
    </source>
</evidence>
<dbReference type="InterPro" id="IPR015421">
    <property type="entry name" value="PyrdxlP-dep_Trfase_major"/>
</dbReference>
<dbReference type="GO" id="GO:0008483">
    <property type="term" value="F:transaminase activity"/>
    <property type="evidence" value="ECO:0007669"/>
    <property type="project" value="UniProtKB-KW"/>
</dbReference>
<dbReference type="OrthoDB" id="9803354at2"/>
<keyword evidence="4 6" id="KW-0808">Transferase</keyword>
<dbReference type="NCBIfam" id="NF005601">
    <property type="entry name" value="PRK07337.1"/>
    <property type="match status" value="1"/>
</dbReference>
<dbReference type="GO" id="GO:0006520">
    <property type="term" value="P:amino acid metabolic process"/>
    <property type="evidence" value="ECO:0007669"/>
    <property type="project" value="InterPro"/>
</dbReference>
<comment type="similarity">
    <text evidence="2 6">Belongs to the class-I pyridoxal-phosphate-dependent aminotransferase family.</text>
</comment>
<protein>
    <recommendedName>
        <fullName evidence="6">Aminotransferase</fullName>
        <ecNumber evidence="6">2.6.1.-</ecNumber>
    </recommendedName>
</protein>
<gene>
    <name evidence="8" type="ORF">DWV00_25975</name>
</gene>
<keyword evidence="5" id="KW-0663">Pyridoxal phosphate</keyword>
<organism evidence="8 9">
    <name type="scientific">Trinickia dinghuensis</name>
    <dbReference type="NCBI Taxonomy" id="2291023"/>
    <lineage>
        <taxon>Bacteria</taxon>
        <taxon>Pseudomonadati</taxon>
        <taxon>Pseudomonadota</taxon>
        <taxon>Betaproteobacteria</taxon>
        <taxon>Burkholderiales</taxon>
        <taxon>Burkholderiaceae</taxon>
        <taxon>Trinickia</taxon>
    </lineage>
</organism>
<evidence type="ECO:0000259" key="7">
    <source>
        <dbReference type="Pfam" id="PF00155"/>
    </source>
</evidence>